<name>A0A1G1YYX6_9BACT</name>
<evidence type="ECO:0000313" key="3">
    <source>
        <dbReference type="Proteomes" id="UP000178651"/>
    </source>
</evidence>
<reference evidence="2 3" key="1">
    <citation type="journal article" date="2016" name="Nat. Commun.">
        <title>Thousands of microbial genomes shed light on interconnected biogeochemical processes in an aquifer system.</title>
        <authorList>
            <person name="Anantharaman K."/>
            <person name="Brown C.T."/>
            <person name="Hug L.A."/>
            <person name="Sharon I."/>
            <person name="Castelle C.J."/>
            <person name="Probst A.J."/>
            <person name="Thomas B.C."/>
            <person name="Singh A."/>
            <person name="Wilkins M.J."/>
            <person name="Karaoz U."/>
            <person name="Brodie E.L."/>
            <person name="Williams K.H."/>
            <person name="Hubbard S.S."/>
            <person name="Banfield J.F."/>
        </authorList>
    </citation>
    <scope>NUCLEOTIDE SEQUENCE [LARGE SCALE GENOMIC DNA]</scope>
</reference>
<proteinExistence type="predicted"/>
<dbReference type="Proteomes" id="UP000178651">
    <property type="component" value="Unassembled WGS sequence"/>
</dbReference>
<accession>A0A1G1YYX6</accession>
<keyword evidence="1" id="KW-1133">Transmembrane helix</keyword>
<dbReference type="AlphaFoldDB" id="A0A1G1YYX6"/>
<keyword evidence="1" id="KW-0472">Membrane</keyword>
<sequence>MKNNTVFWAIILIMGLGFGTLMYWYGDTKVALEPSNGILYRQITNGRVGVNCYDETGAKVIAPSRVSQILGPEWTPIAKLDGTGHTYSIACYHYRSLSNAQPIAASFPDQ</sequence>
<organism evidence="2 3">
    <name type="scientific">Candidatus Colwellbacteria bacterium RIFCSPHIGHO2_02_FULL_43_15</name>
    <dbReference type="NCBI Taxonomy" id="1797686"/>
    <lineage>
        <taxon>Bacteria</taxon>
        <taxon>Candidatus Colwelliibacteriota</taxon>
    </lineage>
</organism>
<keyword evidence="1" id="KW-0812">Transmembrane</keyword>
<evidence type="ECO:0000313" key="2">
    <source>
        <dbReference type="EMBL" id="OGY57581.1"/>
    </source>
</evidence>
<protein>
    <submittedName>
        <fullName evidence="2">Uncharacterized protein</fullName>
    </submittedName>
</protein>
<dbReference type="EMBL" id="MHIU01000029">
    <property type="protein sequence ID" value="OGY57581.1"/>
    <property type="molecule type" value="Genomic_DNA"/>
</dbReference>
<evidence type="ECO:0000256" key="1">
    <source>
        <dbReference type="SAM" id="Phobius"/>
    </source>
</evidence>
<comment type="caution">
    <text evidence="2">The sequence shown here is derived from an EMBL/GenBank/DDBJ whole genome shotgun (WGS) entry which is preliminary data.</text>
</comment>
<feature type="transmembrane region" description="Helical" evidence="1">
    <location>
        <begin position="6"/>
        <end position="25"/>
    </location>
</feature>
<gene>
    <name evidence="2" type="ORF">A3D47_01180</name>
</gene>